<feature type="signal peptide" evidence="2">
    <location>
        <begin position="1"/>
        <end position="19"/>
    </location>
</feature>
<reference evidence="3 4" key="1">
    <citation type="submission" date="2014-11" db="EMBL/GenBank/DDBJ databases">
        <title>Complete Genome Sequence of Pseudoalteromonas sp. Strain OCN003 Isolated from Kaneohe Bay, Oahu, Hawaii.</title>
        <authorList>
            <person name="Beurmann S."/>
            <person name="Videau P."/>
            <person name="Ushijima B."/>
            <person name="Smith A.M."/>
            <person name="Aeby G.S."/>
            <person name="Callahan S.M."/>
            <person name="Belcaid M."/>
        </authorList>
    </citation>
    <scope>NUCLEOTIDE SEQUENCE [LARGE SCALE GENOMIC DNA]</scope>
    <source>
        <strain evidence="3 4">OCN003</strain>
    </source>
</reference>
<evidence type="ECO:0000313" key="3">
    <source>
        <dbReference type="EMBL" id="AIY66503.1"/>
    </source>
</evidence>
<keyword evidence="2" id="KW-0732">Signal</keyword>
<evidence type="ECO:0008006" key="5">
    <source>
        <dbReference type="Google" id="ProtNLM"/>
    </source>
</evidence>
<dbReference type="eggNOG" id="ENOG5032WDT">
    <property type="taxonomic scope" value="Bacteria"/>
</dbReference>
<dbReference type="OrthoDB" id="5703905at2"/>
<evidence type="ECO:0000256" key="2">
    <source>
        <dbReference type="SAM" id="SignalP"/>
    </source>
</evidence>
<dbReference type="AlphaFoldDB" id="A0A0A7EIX4"/>
<accession>A0A0A7EIX4</accession>
<feature type="chain" id="PRO_5002028011" description="DUF3450 family protein" evidence="2">
    <location>
        <begin position="20"/>
        <end position="264"/>
    </location>
</feature>
<dbReference type="InterPro" id="IPR016866">
    <property type="entry name" value="UCP028069"/>
</dbReference>
<keyword evidence="1" id="KW-0175">Coiled coil</keyword>
<dbReference type="HOGENOM" id="CLU_091009_0_0_6"/>
<protein>
    <recommendedName>
        <fullName evidence="5">DUF3450 family protein</fullName>
    </recommendedName>
</protein>
<sequence length="264" mass="29780">MKHFFVLALTALSSMFVYAQSSDAELMQQWLDLESQKGKLQLSWQANEQALKNQLSLLKQEKQALNALLKTANAARSEVDTKRLALTEQQLAFEKNQQTVDAALKNAHLFVKRITPLLPPPLQNDWQTKTTQIEQTELPNSEKLERLLSMYKAADEFNQRIAIHNTNMHLPSNEGDSERLVNQIYLGLSQAWYISDDGEFYGIGRVEQSGWQWHHGAAAKQLIGSNSEGFSTDLLAIKAMLEKPTNASFIKAPLAIASIDKERL</sequence>
<gene>
    <name evidence="3" type="ORF">OM33_15215</name>
</gene>
<keyword evidence="4" id="KW-1185">Reference proteome</keyword>
<dbReference type="STRING" id="1348114.OM33_15215"/>
<dbReference type="RefSeq" id="WP_040134771.1">
    <property type="nucleotide sequence ID" value="NZ_CP009889.1"/>
</dbReference>
<dbReference type="Pfam" id="PF11932">
    <property type="entry name" value="DUF3450"/>
    <property type="match status" value="1"/>
</dbReference>
<feature type="coiled-coil region" evidence="1">
    <location>
        <begin position="48"/>
        <end position="78"/>
    </location>
</feature>
<proteinExistence type="predicted"/>
<organism evidence="3 4">
    <name type="scientific">Pseudoalteromonas piratica</name>
    <dbReference type="NCBI Taxonomy" id="1348114"/>
    <lineage>
        <taxon>Bacteria</taxon>
        <taxon>Pseudomonadati</taxon>
        <taxon>Pseudomonadota</taxon>
        <taxon>Gammaproteobacteria</taxon>
        <taxon>Alteromonadales</taxon>
        <taxon>Pseudoalteromonadaceae</taxon>
        <taxon>Pseudoalteromonas</taxon>
    </lineage>
</organism>
<dbReference type="Proteomes" id="UP000030341">
    <property type="component" value="Chromosome 2"/>
</dbReference>
<name>A0A0A7EIX4_9GAMM</name>
<dbReference type="EMBL" id="CP009889">
    <property type="protein sequence ID" value="AIY66503.1"/>
    <property type="molecule type" value="Genomic_DNA"/>
</dbReference>
<dbReference type="KEGG" id="pseo:OM33_15215"/>
<evidence type="ECO:0000313" key="4">
    <source>
        <dbReference type="Proteomes" id="UP000030341"/>
    </source>
</evidence>
<evidence type="ECO:0000256" key="1">
    <source>
        <dbReference type="SAM" id="Coils"/>
    </source>
</evidence>